<proteinExistence type="predicted"/>
<accession>A0ACC2LYR1</accession>
<evidence type="ECO:0000313" key="1">
    <source>
        <dbReference type="EMBL" id="KAJ8638535.1"/>
    </source>
</evidence>
<reference evidence="1 2" key="1">
    <citation type="journal article" date="2022" name="Hortic Res">
        <title>A haplotype resolved chromosomal level avocado genome allows analysis of novel avocado genes.</title>
        <authorList>
            <person name="Nath O."/>
            <person name="Fletcher S.J."/>
            <person name="Hayward A."/>
            <person name="Shaw L.M."/>
            <person name="Masouleh A.K."/>
            <person name="Furtado A."/>
            <person name="Henry R.J."/>
            <person name="Mitter N."/>
        </authorList>
    </citation>
    <scope>NUCLEOTIDE SEQUENCE [LARGE SCALE GENOMIC DNA]</scope>
    <source>
        <strain evidence="2">cv. Hass</strain>
    </source>
</reference>
<sequence>MAFCATRRPNFSFHLLTSPTQNPTSPSKSKTLLYPKNPFFLKPPRPHFISASVVVSKDNKPISEKPQSSAPPPEDDSFPSPSEEEPKLDRRQLEERFAILNIGIYECRSTTPRTQFRRGCNLGSCRRTGGARHAGGVVVLREQERGVWARRECTDIGAEGDAHLW</sequence>
<dbReference type="Proteomes" id="UP001234297">
    <property type="component" value="Chromosome 3"/>
</dbReference>
<gene>
    <name evidence="1" type="ORF">MRB53_012802</name>
</gene>
<organism evidence="1 2">
    <name type="scientific">Persea americana</name>
    <name type="common">Avocado</name>
    <dbReference type="NCBI Taxonomy" id="3435"/>
    <lineage>
        <taxon>Eukaryota</taxon>
        <taxon>Viridiplantae</taxon>
        <taxon>Streptophyta</taxon>
        <taxon>Embryophyta</taxon>
        <taxon>Tracheophyta</taxon>
        <taxon>Spermatophyta</taxon>
        <taxon>Magnoliopsida</taxon>
        <taxon>Magnoliidae</taxon>
        <taxon>Laurales</taxon>
        <taxon>Lauraceae</taxon>
        <taxon>Persea</taxon>
    </lineage>
</organism>
<comment type="caution">
    <text evidence="1">The sequence shown here is derived from an EMBL/GenBank/DDBJ whole genome shotgun (WGS) entry which is preliminary data.</text>
</comment>
<protein>
    <submittedName>
        <fullName evidence="1">Uncharacterized protein</fullName>
    </submittedName>
</protein>
<keyword evidence="2" id="KW-1185">Reference proteome</keyword>
<dbReference type="EMBL" id="CM056811">
    <property type="protein sequence ID" value="KAJ8638535.1"/>
    <property type="molecule type" value="Genomic_DNA"/>
</dbReference>
<name>A0ACC2LYR1_PERAE</name>
<evidence type="ECO:0000313" key="2">
    <source>
        <dbReference type="Proteomes" id="UP001234297"/>
    </source>
</evidence>